<dbReference type="PROSITE" id="PS50263">
    <property type="entry name" value="CN_HYDROLASE"/>
    <property type="match status" value="1"/>
</dbReference>
<dbReference type="GO" id="GO:0016787">
    <property type="term" value="F:hydrolase activity"/>
    <property type="evidence" value="ECO:0007669"/>
    <property type="project" value="UniProtKB-KW"/>
</dbReference>
<dbReference type="Gene3D" id="3.60.110.10">
    <property type="entry name" value="Carbon-nitrogen hydrolase"/>
    <property type="match status" value="1"/>
</dbReference>
<evidence type="ECO:0000256" key="1">
    <source>
        <dbReference type="ARBA" id="ARBA00008225"/>
    </source>
</evidence>
<dbReference type="OrthoDB" id="10250282at2759"/>
<dbReference type="PANTHER" id="PTHR10609">
    <property type="entry name" value="BIOTINIDASE-RELATED"/>
    <property type="match status" value="1"/>
</dbReference>
<dbReference type="GeneID" id="20245695"/>
<evidence type="ECO:0000256" key="2">
    <source>
        <dbReference type="ARBA" id="ARBA00022801"/>
    </source>
</evidence>
<dbReference type="Proteomes" id="UP000030746">
    <property type="component" value="Unassembled WGS sequence"/>
</dbReference>
<keyword evidence="4" id="KW-0732">Signal</keyword>
<sequence>MLSSGLLTIILVSLVVSEQRQAFKAAVYEHDVILPEPRATEFSRQEAIAITMKNLVVFNQQAMVAAQESVEIMVFPQGGLYGMGFDRRNITPFLEAVPMVTKDLWNPCTQSTKHASTKIQFELSCIARNNSLFVVANLASKAMCDGEDDDYKDENCPEDGFYIYNTVVVFDNNGNLIAKYNQFNIPHNSVFDYPHMSEMVTFDTPFGIFGVLMCNDLNQFDPAVRMIEEMGISNFVCSGSSSDNPPSYVTIREQAGFARGYGVNLLAANVHKPLMNKVGSGIFTPDRQTRFYYDNRQGSDGRLVIATARTLRKPLRHNIPEYTTKLQSKGPSPDTFVTKVNGIPYTMSRLDKPQGTFKLCHSEICCELEYKISLRGGDEYVFAIQNGYIHGGNKYLFSQSCIIIRCVNSTEEECGIPQNSAHSYFTHLRIKGYFSTKHVYPQFLVNNRGQLDVAPVRFHYSDGVLWSRQVTFPLESAGFIGRIFSRDGVNSASSASFSLFLLFVSLCSLLFIM</sequence>
<dbReference type="EMBL" id="KB202518">
    <property type="protein sequence ID" value="ESO89939.1"/>
    <property type="molecule type" value="Genomic_DNA"/>
</dbReference>
<dbReference type="KEGG" id="lgi:LOTGIDRAFT_204287"/>
<organism evidence="6 7">
    <name type="scientific">Lottia gigantea</name>
    <name type="common">Giant owl limpet</name>
    <dbReference type="NCBI Taxonomy" id="225164"/>
    <lineage>
        <taxon>Eukaryota</taxon>
        <taxon>Metazoa</taxon>
        <taxon>Spiralia</taxon>
        <taxon>Lophotrochozoa</taxon>
        <taxon>Mollusca</taxon>
        <taxon>Gastropoda</taxon>
        <taxon>Patellogastropoda</taxon>
        <taxon>Lottioidea</taxon>
        <taxon>Lottiidae</taxon>
        <taxon>Lottia</taxon>
    </lineage>
</organism>
<dbReference type="InterPro" id="IPR003010">
    <property type="entry name" value="C-N_Hydrolase"/>
</dbReference>
<name>V4BM43_LOTGI</name>
<feature type="transmembrane region" description="Helical" evidence="3">
    <location>
        <begin position="492"/>
        <end position="512"/>
    </location>
</feature>
<dbReference type="AlphaFoldDB" id="V4BM43"/>
<dbReference type="PANTHER" id="PTHR10609:SF27">
    <property type="entry name" value="CN HYDROLASE DOMAIN-CONTAINING PROTEIN-RELATED"/>
    <property type="match status" value="1"/>
</dbReference>
<dbReference type="HOGENOM" id="CLU_033209_0_0_1"/>
<protein>
    <recommendedName>
        <fullName evidence="5">CN hydrolase domain-containing protein</fullName>
    </recommendedName>
</protein>
<proteinExistence type="inferred from homology"/>
<dbReference type="Pfam" id="PF19018">
    <property type="entry name" value="Vanin_C"/>
    <property type="match status" value="1"/>
</dbReference>
<dbReference type="CTD" id="20245695"/>
<comment type="similarity">
    <text evidence="1">Belongs to the carbon-nitrogen hydrolase superfamily. BTD/VNN family.</text>
</comment>
<evidence type="ECO:0000259" key="5">
    <source>
        <dbReference type="PROSITE" id="PS50263"/>
    </source>
</evidence>
<dbReference type="Pfam" id="PF00795">
    <property type="entry name" value="CN_hydrolase"/>
    <property type="match status" value="1"/>
</dbReference>
<dbReference type="InterPro" id="IPR043957">
    <property type="entry name" value="Vanin_C"/>
</dbReference>
<dbReference type="InterPro" id="IPR036526">
    <property type="entry name" value="C-N_Hydrolase_sf"/>
</dbReference>
<gene>
    <name evidence="6" type="ORF">LOTGIDRAFT_204287</name>
</gene>
<dbReference type="RefSeq" id="XP_009059411.1">
    <property type="nucleotide sequence ID" value="XM_009061163.1"/>
</dbReference>
<dbReference type="OMA" id="PSNDHYF"/>
<keyword evidence="2" id="KW-0378">Hydrolase</keyword>
<evidence type="ECO:0000256" key="3">
    <source>
        <dbReference type="SAM" id="Phobius"/>
    </source>
</evidence>
<evidence type="ECO:0000313" key="6">
    <source>
        <dbReference type="EMBL" id="ESO89939.1"/>
    </source>
</evidence>
<feature type="chain" id="PRO_5004717934" description="CN hydrolase domain-containing protein" evidence="4">
    <location>
        <begin position="18"/>
        <end position="513"/>
    </location>
</feature>
<accession>V4BM43</accession>
<dbReference type="STRING" id="225164.V4BM43"/>
<keyword evidence="3" id="KW-0812">Transmembrane</keyword>
<keyword evidence="3" id="KW-1133">Transmembrane helix</keyword>
<feature type="domain" description="CN hydrolase" evidence="5">
    <location>
        <begin position="28"/>
        <end position="310"/>
    </location>
</feature>
<dbReference type="InterPro" id="IPR040154">
    <property type="entry name" value="Biotinidase/VNN"/>
</dbReference>
<keyword evidence="3" id="KW-0472">Membrane</keyword>
<reference evidence="6 7" key="1">
    <citation type="journal article" date="2013" name="Nature">
        <title>Insights into bilaterian evolution from three spiralian genomes.</title>
        <authorList>
            <person name="Simakov O."/>
            <person name="Marletaz F."/>
            <person name="Cho S.J."/>
            <person name="Edsinger-Gonzales E."/>
            <person name="Havlak P."/>
            <person name="Hellsten U."/>
            <person name="Kuo D.H."/>
            <person name="Larsson T."/>
            <person name="Lv J."/>
            <person name="Arendt D."/>
            <person name="Savage R."/>
            <person name="Osoegawa K."/>
            <person name="de Jong P."/>
            <person name="Grimwood J."/>
            <person name="Chapman J.A."/>
            <person name="Shapiro H."/>
            <person name="Aerts A."/>
            <person name="Otillar R.P."/>
            <person name="Terry A.Y."/>
            <person name="Boore J.L."/>
            <person name="Grigoriev I.V."/>
            <person name="Lindberg D.R."/>
            <person name="Seaver E.C."/>
            <person name="Weisblat D.A."/>
            <person name="Putnam N.H."/>
            <person name="Rokhsar D.S."/>
        </authorList>
    </citation>
    <scope>NUCLEOTIDE SEQUENCE [LARGE SCALE GENOMIC DNA]</scope>
</reference>
<feature type="signal peptide" evidence="4">
    <location>
        <begin position="1"/>
        <end position="17"/>
    </location>
</feature>
<evidence type="ECO:0000313" key="7">
    <source>
        <dbReference type="Proteomes" id="UP000030746"/>
    </source>
</evidence>
<keyword evidence="7" id="KW-1185">Reference proteome</keyword>
<dbReference type="SUPFAM" id="SSF56317">
    <property type="entry name" value="Carbon-nitrogen hydrolase"/>
    <property type="match status" value="1"/>
</dbReference>
<evidence type="ECO:0000256" key="4">
    <source>
        <dbReference type="SAM" id="SignalP"/>
    </source>
</evidence>